<accession>A0A0F9W2L7</accession>
<reference evidence="1" key="1">
    <citation type="journal article" date="2015" name="Nature">
        <title>Complex archaea that bridge the gap between prokaryotes and eukaryotes.</title>
        <authorList>
            <person name="Spang A."/>
            <person name="Saw J.H."/>
            <person name="Jorgensen S.L."/>
            <person name="Zaremba-Niedzwiedzka K."/>
            <person name="Martijn J."/>
            <person name="Lind A.E."/>
            <person name="van Eijk R."/>
            <person name="Schleper C."/>
            <person name="Guy L."/>
            <person name="Ettema T.J."/>
        </authorList>
    </citation>
    <scope>NUCLEOTIDE SEQUENCE</scope>
</reference>
<gene>
    <name evidence="1" type="ORF">LCGC14_0335400</name>
</gene>
<organism evidence="1">
    <name type="scientific">marine sediment metagenome</name>
    <dbReference type="NCBI Taxonomy" id="412755"/>
    <lineage>
        <taxon>unclassified sequences</taxon>
        <taxon>metagenomes</taxon>
        <taxon>ecological metagenomes</taxon>
    </lineage>
</organism>
<dbReference type="AlphaFoldDB" id="A0A0F9W2L7"/>
<name>A0A0F9W2L7_9ZZZZ</name>
<dbReference type="EMBL" id="LAZR01000240">
    <property type="protein sequence ID" value="KKN79911.1"/>
    <property type="molecule type" value="Genomic_DNA"/>
</dbReference>
<comment type="caution">
    <text evidence="1">The sequence shown here is derived from an EMBL/GenBank/DDBJ whole genome shotgun (WGS) entry which is preliminary data.</text>
</comment>
<evidence type="ECO:0000313" key="1">
    <source>
        <dbReference type="EMBL" id="KKN79911.1"/>
    </source>
</evidence>
<protein>
    <submittedName>
        <fullName evidence="1">Uncharacterized protein</fullName>
    </submittedName>
</protein>
<proteinExistence type="predicted"/>
<sequence>MRMTIKLLLCAAVLAGGVARADSLSEQQRAKRKLLAYRAARADAIRKLAERIKGLMITSETTVADFVTESDQINTALSAFLTGVREKGKPRYNDDGTCELTMEVTLKTIIVNLKTIHNRYYKGNTIKAKDFEQMTVTNKVQVLEETGMGAEPEPFDEGAMVPVTSGNLAVASHLAGRAKAYWNAHVTGRGRLMAVRAARVEGMRRLAERIGGVFIDSETTVQDFVADSDFINLATGTFLRGVRETGIKYHMDELIVEVRMEVTLVDVLTSIKSWMKSTQKGGQLKIKRLEQVIVTTKKRVIAETGMGIPPERYLKDVPTETIVLMKLATNSPAWVSTSKRVVGQGALDMDAAIAQAKLMAYRAAELDARRRLAEETMGLMITSSTSVADFVTAHDEIRTAMLTFQQGAHVVNGSQRLMDDGTAEVTVEIDLEPLWETILIYQRKYRVTIR</sequence>